<dbReference type="InterPro" id="IPR029063">
    <property type="entry name" value="SAM-dependent_MTases_sf"/>
</dbReference>
<dbReference type="InterPro" id="IPR038375">
    <property type="entry name" value="NDUFAF7_sf"/>
</dbReference>
<proteinExistence type="predicted"/>
<dbReference type="GO" id="GO:0035243">
    <property type="term" value="F:protein-arginine omega-N symmetric methyltransferase activity"/>
    <property type="evidence" value="ECO:0007669"/>
    <property type="project" value="TreeGrafter"/>
</dbReference>
<dbReference type="SUPFAM" id="SSF53335">
    <property type="entry name" value="S-adenosyl-L-methionine-dependent methyltransferases"/>
    <property type="match status" value="1"/>
</dbReference>
<dbReference type="OrthoDB" id="9794208at2"/>
<dbReference type="PANTHER" id="PTHR12049">
    <property type="entry name" value="PROTEIN ARGININE METHYLTRANSFERASE NDUFAF7, MITOCHONDRIAL"/>
    <property type="match status" value="1"/>
</dbReference>
<dbReference type="GO" id="GO:0032259">
    <property type="term" value="P:methylation"/>
    <property type="evidence" value="ECO:0007669"/>
    <property type="project" value="UniProtKB-KW"/>
</dbReference>
<protein>
    <submittedName>
        <fullName evidence="3">SAM-dependent methyltransferase</fullName>
    </submittedName>
</protein>
<evidence type="ECO:0000313" key="6">
    <source>
        <dbReference type="Proteomes" id="UP000319578"/>
    </source>
</evidence>
<dbReference type="Pfam" id="PF02636">
    <property type="entry name" value="Methyltransf_28"/>
    <property type="match status" value="1"/>
</dbReference>
<name>A0A0K9YUS7_9BACL</name>
<dbReference type="InterPro" id="IPR003788">
    <property type="entry name" value="NDUFAF7"/>
</dbReference>
<dbReference type="AlphaFoldDB" id="A0A0K9YUS7"/>
<dbReference type="EMBL" id="LGIQ01000007">
    <property type="protein sequence ID" value="KNB72441.1"/>
    <property type="molecule type" value="Genomic_DNA"/>
</dbReference>
<evidence type="ECO:0000256" key="2">
    <source>
        <dbReference type="ARBA" id="ARBA00022679"/>
    </source>
</evidence>
<evidence type="ECO:0000256" key="1">
    <source>
        <dbReference type="ARBA" id="ARBA00022603"/>
    </source>
</evidence>
<organism evidence="4 5">
    <name type="scientific">Brevibacillus reuszeri</name>
    <dbReference type="NCBI Taxonomy" id="54915"/>
    <lineage>
        <taxon>Bacteria</taxon>
        <taxon>Bacillati</taxon>
        <taxon>Bacillota</taxon>
        <taxon>Bacilli</taxon>
        <taxon>Bacillales</taxon>
        <taxon>Paenibacillaceae</taxon>
        <taxon>Brevibacillus</taxon>
    </lineage>
</organism>
<evidence type="ECO:0000313" key="3">
    <source>
        <dbReference type="EMBL" id="GED70593.1"/>
    </source>
</evidence>
<dbReference type="Proteomes" id="UP000319578">
    <property type="component" value="Unassembled WGS sequence"/>
</dbReference>
<gene>
    <name evidence="4" type="ORF">ADS79_11245</name>
    <name evidence="3" type="ORF">BRE01_42950</name>
</gene>
<keyword evidence="2" id="KW-0808">Transferase</keyword>
<comment type="caution">
    <text evidence="4">The sequence shown here is derived from an EMBL/GenBank/DDBJ whole genome shotgun (WGS) entry which is preliminary data.</text>
</comment>
<keyword evidence="6" id="KW-1185">Reference proteome</keyword>
<evidence type="ECO:0000313" key="4">
    <source>
        <dbReference type="EMBL" id="KNB72441.1"/>
    </source>
</evidence>
<dbReference type="PANTHER" id="PTHR12049:SF7">
    <property type="entry name" value="PROTEIN ARGININE METHYLTRANSFERASE NDUFAF7, MITOCHONDRIAL"/>
    <property type="match status" value="1"/>
</dbReference>
<dbReference type="Proteomes" id="UP000036834">
    <property type="component" value="Unassembled WGS sequence"/>
</dbReference>
<keyword evidence="1 3" id="KW-0489">Methyltransferase</keyword>
<evidence type="ECO:0000313" key="5">
    <source>
        <dbReference type="Proteomes" id="UP000036834"/>
    </source>
</evidence>
<dbReference type="EMBL" id="BJON01000016">
    <property type="protein sequence ID" value="GED70593.1"/>
    <property type="molecule type" value="Genomic_DNA"/>
</dbReference>
<dbReference type="RefSeq" id="WP_049738494.1">
    <property type="nucleotide sequence ID" value="NZ_BJON01000016.1"/>
</dbReference>
<accession>A0A0K9YUS7</accession>
<reference evidence="5" key="1">
    <citation type="submission" date="2015-07" db="EMBL/GenBank/DDBJ databases">
        <title>Genome sequencing project for genomic taxonomy and phylogenomics of Bacillus-like bacteria.</title>
        <authorList>
            <person name="Liu B."/>
            <person name="Wang J."/>
            <person name="Zhu Y."/>
            <person name="Liu G."/>
            <person name="Chen Q."/>
            <person name="Chen Z."/>
            <person name="Lan J."/>
            <person name="Che J."/>
            <person name="Ge C."/>
            <person name="Shi H."/>
            <person name="Pan Z."/>
            <person name="Liu X."/>
        </authorList>
    </citation>
    <scope>NUCLEOTIDE SEQUENCE [LARGE SCALE GENOMIC DNA]</scope>
    <source>
        <strain evidence="5">DSM 9887</strain>
    </source>
</reference>
<reference evidence="3 6" key="3">
    <citation type="submission" date="2019-06" db="EMBL/GenBank/DDBJ databases">
        <title>Whole genome shotgun sequence of Brevibacillus reuszeri NBRC 15719.</title>
        <authorList>
            <person name="Hosoyama A."/>
            <person name="Uohara A."/>
            <person name="Ohji S."/>
            <person name="Ichikawa N."/>
        </authorList>
    </citation>
    <scope>NUCLEOTIDE SEQUENCE [LARGE SCALE GENOMIC DNA]</scope>
    <source>
        <strain evidence="3 6">NBRC 15719</strain>
    </source>
</reference>
<dbReference type="Gene3D" id="3.40.50.12710">
    <property type="match status" value="1"/>
</dbReference>
<dbReference type="STRING" id="54915.ADS79_11245"/>
<dbReference type="PATRIC" id="fig|54915.3.peg.1206"/>
<reference evidence="4" key="2">
    <citation type="submission" date="2015-07" db="EMBL/GenBank/DDBJ databases">
        <title>MeaNS - Measles Nucleotide Surveillance Program.</title>
        <authorList>
            <person name="Tran T."/>
            <person name="Druce J."/>
        </authorList>
    </citation>
    <scope>NUCLEOTIDE SEQUENCE</scope>
    <source>
        <strain evidence="4">DSM 9887</strain>
    </source>
</reference>
<sequence>MDLNTLIREEIQKQPEKAIPFSRYMELALYHPSFGYYMSDKPKVGKEGDFYTSASVHPVFAETLADAVIDMCRAGNMPAPTLVEIGGGTGAQCRHMLDRIRDAAPELYETLTVMMIEASPYHREVQREALQEHEVSKQWFSSLEEAAEQVRIEGVILSNEWLDAFPVHIAEKAKGGWQEVWVTERGGEFVEVCRKVTPELAPYLEALDRKLPVGMRIEVNLELEKAAQDVSRLLKKGFVVTIDYGDLKEELYHQSRKQGTLMCYYRHVAHDNPFIHTGEQDITAHVNFSDWSTYGVQAGLREWAYMRQDRFLMRNGLLEKAVSHMDTDPFRSPAMKRNRAIQQLIDPAGLGGKFRVMVQAKEIDEQTILRFR</sequence>